<feature type="binding site" evidence="8">
    <location>
        <position position="414"/>
    </location>
    <ligand>
        <name>[4Fe-4S] cluster</name>
        <dbReference type="ChEBI" id="CHEBI:49883"/>
        <label>2</label>
    </ligand>
</feature>
<comment type="caution">
    <text evidence="10">The sequence shown here is derived from an EMBL/GenBank/DDBJ whole genome shotgun (WGS) entry which is preliminary data.</text>
</comment>
<dbReference type="InterPro" id="IPR017896">
    <property type="entry name" value="4Fe4S_Fe-S-bd"/>
</dbReference>
<keyword evidence="8" id="KW-1003">Cell membrane</keyword>
<comment type="function">
    <text evidence="8">Part of a membrane-bound complex that couples electron transfer with translocation of ions across the membrane.</text>
</comment>
<dbReference type="GO" id="GO:0022900">
    <property type="term" value="P:electron transport chain"/>
    <property type="evidence" value="ECO:0007669"/>
    <property type="project" value="UniProtKB-UniRule"/>
</dbReference>
<keyword evidence="8" id="KW-0472">Membrane</keyword>
<keyword evidence="7 8" id="KW-0411">Iron-sulfur</keyword>
<dbReference type="PROSITE" id="PS51379">
    <property type="entry name" value="4FE4S_FER_2"/>
    <property type="match status" value="2"/>
</dbReference>
<keyword evidence="11" id="KW-1185">Reference proteome</keyword>
<proteinExistence type="inferred from homology"/>
<dbReference type="NCBIfam" id="TIGR01945">
    <property type="entry name" value="rnfC"/>
    <property type="match status" value="1"/>
</dbReference>
<dbReference type="InterPro" id="IPR017900">
    <property type="entry name" value="4Fe4S_Fe_S_CS"/>
</dbReference>
<evidence type="ECO:0000256" key="5">
    <source>
        <dbReference type="ARBA" id="ARBA00022982"/>
    </source>
</evidence>
<feature type="domain" description="4Fe-4S ferredoxin-type" evidence="9">
    <location>
        <begin position="393"/>
        <end position="423"/>
    </location>
</feature>
<dbReference type="GO" id="GO:0005886">
    <property type="term" value="C:plasma membrane"/>
    <property type="evidence" value="ECO:0007669"/>
    <property type="project" value="UniProtKB-SubCell"/>
</dbReference>
<keyword evidence="5 8" id="KW-0249">Electron transport</keyword>
<keyword evidence="8" id="KW-1278">Translocase</keyword>
<evidence type="ECO:0000259" key="9">
    <source>
        <dbReference type="PROSITE" id="PS51379"/>
    </source>
</evidence>
<dbReference type="InterPro" id="IPR009051">
    <property type="entry name" value="Helical_ferredxn"/>
</dbReference>
<organism evidence="10 11">
    <name type="scientific">endosymbiont of Riftia pachyptila</name>
    <name type="common">vent Ph05</name>
    <dbReference type="NCBI Taxonomy" id="1048808"/>
    <lineage>
        <taxon>Bacteria</taxon>
        <taxon>Pseudomonadati</taxon>
        <taxon>Pseudomonadota</taxon>
        <taxon>Gammaproteobacteria</taxon>
        <taxon>sulfur-oxidizing symbionts</taxon>
    </lineage>
</organism>
<dbReference type="EC" id="7.-.-.-" evidence="8"/>
<dbReference type="SUPFAM" id="SSF46548">
    <property type="entry name" value="alpha-helical ferredoxin"/>
    <property type="match status" value="1"/>
</dbReference>
<dbReference type="NCBIfam" id="NF003454">
    <property type="entry name" value="PRK05035.1"/>
    <property type="match status" value="1"/>
</dbReference>
<dbReference type="GO" id="GO:0046872">
    <property type="term" value="F:metal ion binding"/>
    <property type="evidence" value="ECO:0007669"/>
    <property type="project" value="UniProtKB-KW"/>
</dbReference>
<comment type="similarity">
    <text evidence="8">Belongs to the 4Fe4S bacterial-type ferredoxin family. RnfC subfamily.</text>
</comment>
<feature type="binding site" evidence="8">
    <location>
        <position position="404"/>
    </location>
    <ligand>
        <name>[4Fe-4S] cluster</name>
        <dbReference type="ChEBI" id="CHEBI:49883"/>
        <label>1</label>
    </ligand>
</feature>
<dbReference type="PANTHER" id="PTHR43034">
    <property type="entry name" value="ION-TRANSLOCATING OXIDOREDUCTASE COMPLEX SUBUNIT C"/>
    <property type="match status" value="1"/>
</dbReference>
<dbReference type="Proteomes" id="UP000004491">
    <property type="component" value="Unassembled WGS sequence"/>
</dbReference>
<keyword evidence="2 8" id="KW-0004">4Fe-4S</keyword>
<dbReference type="EMBL" id="AFOC01000001">
    <property type="protein sequence ID" value="EGV52915.1"/>
    <property type="molecule type" value="Genomic_DNA"/>
</dbReference>
<keyword evidence="3 8" id="KW-0479">Metal-binding</keyword>
<dbReference type="InterPro" id="IPR011538">
    <property type="entry name" value="Nuo51_FMN-bd"/>
</dbReference>
<dbReference type="PANTHER" id="PTHR43034:SF2">
    <property type="entry name" value="ION-TRANSLOCATING OXIDOREDUCTASE COMPLEX SUBUNIT C"/>
    <property type="match status" value="1"/>
</dbReference>
<keyword evidence="8" id="KW-0997">Cell inner membrane</keyword>
<evidence type="ECO:0000313" key="11">
    <source>
        <dbReference type="Proteomes" id="UP000004491"/>
    </source>
</evidence>
<accession>G2D948</accession>
<evidence type="ECO:0000313" key="10">
    <source>
        <dbReference type="EMBL" id="EGV52915.1"/>
    </source>
</evidence>
<dbReference type="AlphaFoldDB" id="G2D948"/>
<feature type="binding site" evidence="8">
    <location>
        <position position="443"/>
    </location>
    <ligand>
        <name>[4Fe-4S] cluster</name>
        <dbReference type="ChEBI" id="CHEBI:49883"/>
        <label>2</label>
    </ligand>
</feature>
<keyword evidence="6 8" id="KW-0408">Iron</keyword>
<dbReference type="Gene3D" id="3.10.20.600">
    <property type="match status" value="1"/>
</dbReference>
<evidence type="ECO:0000256" key="6">
    <source>
        <dbReference type="ARBA" id="ARBA00023004"/>
    </source>
</evidence>
<dbReference type="SUPFAM" id="SSF142019">
    <property type="entry name" value="Nqo1 FMN-binding domain-like"/>
    <property type="match status" value="1"/>
</dbReference>
<evidence type="ECO:0000256" key="1">
    <source>
        <dbReference type="ARBA" id="ARBA00022448"/>
    </source>
</evidence>
<dbReference type="GO" id="GO:0051539">
    <property type="term" value="F:4 iron, 4 sulfur cluster binding"/>
    <property type="evidence" value="ECO:0007669"/>
    <property type="project" value="UniProtKB-KW"/>
</dbReference>
<dbReference type="Pfam" id="PF13375">
    <property type="entry name" value="RnfC_N"/>
    <property type="match status" value="1"/>
</dbReference>
<dbReference type="Pfam" id="PF01512">
    <property type="entry name" value="Complex1_51K"/>
    <property type="match status" value="1"/>
</dbReference>
<evidence type="ECO:0000256" key="8">
    <source>
        <dbReference type="HAMAP-Rule" id="MF_00461"/>
    </source>
</evidence>
<dbReference type="Gene3D" id="1.10.1060.10">
    <property type="entry name" value="Alpha-helical ferredoxin"/>
    <property type="match status" value="1"/>
</dbReference>
<sequence>MCPFSPFAGRSWPTNFAKLGRSFGLHRSIAMSLLGTLFNLKGTFRHGVHPDPHKQQTVDLRIQRVPFSERYVMPLGQHIGVPAKPVVEKGQSLTRGELIAEPGAFMSTALHSPVTGRVAAIEACRYTDGSFKPAIVIEADPYATQQFQPQPPVDWEALSIDEFIQQVQRAGIVGMGGAAFPAHVKFSIPEGQRIDNILINGAECEPYLTNDHRLMVERPAAVIRGAEIVRRKLGARRATIGVEDNKPDAIATLQTELGDEPVDIVGLPMKYPQGAEKMLIKAIYDIEVPAGQLPRDCGIVVNNVGTVVAIADWFDSGMPLIERVVTVSGPGINYPANLIVPLGTPLRDLLKFCGGLSDDTREVISGGPMMGAPIASLDVPVLKGTSGVLAFTESETSRPREYPCIHCGRCLDACPYFLNPSRFARLAKARLYDEMKEINVLDCVECGACTFACPSSIPIVQHIRTAKDNLRHQHRRSHSE</sequence>
<feature type="binding site" evidence="8">
    <location>
        <position position="407"/>
    </location>
    <ligand>
        <name>[4Fe-4S] cluster</name>
        <dbReference type="ChEBI" id="CHEBI:49883"/>
        <label>1</label>
    </ligand>
</feature>
<dbReference type="Pfam" id="PF13237">
    <property type="entry name" value="Fer4_10"/>
    <property type="match status" value="1"/>
</dbReference>
<feature type="binding site" evidence="8">
    <location>
        <position position="449"/>
    </location>
    <ligand>
        <name>[4Fe-4S] cluster</name>
        <dbReference type="ChEBI" id="CHEBI:49883"/>
        <label>2</label>
    </ligand>
</feature>
<feature type="binding site" evidence="8">
    <location>
        <position position="453"/>
    </location>
    <ligand>
        <name>[4Fe-4S] cluster</name>
        <dbReference type="ChEBI" id="CHEBI:49883"/>
        <label>1</label>
    </ligand>
</feature>
<feature type="domain" description="4Fe-4S ferredoxin-type" evidence="9">
    <location>
        <begin position="434"/>
        <end position="463"/>
    </location>
</feature>
<feature type="binding site" evidence="8">
    <location>
        <position position="410"/>
    </location>
    <ligand>
        <name>[4Fe-4S] cluster</name>
        <dbReference type="ChEBI" id="CHEBI:49883"/>
        <label>1</label>
    </ligand>
</feature>
<dbReference type="GO" id="GO:0009055">
    <property type="term" value="F:electron transfer activity"/>
    <property type="evidence" value="ECO:0007669"/>
    <property type="project" value="InterPro"/>
</dbReference>
<dbReference type="InterPro" id="IPR010208">
    <property type="entry name" value="Ion_transpt_RnfC/RsxC"/>
</dbReference>
<evidence type="ECO:0000256" key="7">
    <source>
        <dbReference type="ARBA" id="ARBA00023014"/>
    </source>
</evidence>
<reference evidence="10" key="1">
    <citation type="journal article" date="2011" name="ISME J.">
        <title>The endosymbionts of the deep-sea tubeworms Riftia pachyptila and Tevnia jerichonana share an identical physiology as revealed by proteogenomic analyses.</title>
        <authorList>
            <person name="Gardebrecht A."/>
            <person name="Markert S."/>
            <person name="Felbeck H."/>
            <person name="Thuermer A."/>
            <person name="Albrecht D."/>
            <person name="Wollherr A."/>
            <person name="Kabisch J."/>
            <person name="Lehmann R."/>
            <person name="Daniel R."/>
            <person name="Liesegang H."/>
            <person name="Hecker M."/>
            <person name="Sievert S.M."/>
            <person name="Schweder T."/>
        </authorList>
    </citation>
    <scope>NUCLEOTIDE SEQUENCE [LARGE SCALE GENOMIC DNA]</scope>
</reference>
<gene>
    <name evidence="10" type="primary">rnfC1</name>
    <name evidence="8" type="synonym">rnfC</name>
    <name evidence="10" type="ORF">Rifp1Sym_aa00730</name>
</gene>
<keyword evidence="1 8" id="KW-0813">Transport</keyword>
<dbReference type="HAMAP" id="MF_00461">
    <property type="entry name" value="RsxC_RnfC"/>
    <property type="match status" value="1"/>
</dbReference>
<comment type="subcellular location">
    <subcellularLocation>
        <location evidence="8">Cell inner membrane</location>
        <topology evidence="8">Peripheral membrane protein</topology>
    </subcellularLocation>
</comment>
<comment type="cofactor">
    <cofactor evidence="8">
        <name>[4Fe-4S] cluster</name>
        <dbReference type="ChEBI" id="CHEBI:49883"/>
    </cofactor>
    <text evidence="8">Binds 2 [4Fe-4S] clusters per subunit.</text>
</comment>
<evidence type="ECO:0000256" key="2">
    <source>
        <dbReference type="ARBA" id="ARBA00022485"/>
    </source>
</evidence>
<dbReference type="InterPro" id="IPR026902">
    <property type="entry name" value="RnfC_N"/>
</dbReference>
<protein>
    <recommendedName>
        <fullName evidence="8">Ion-translocating oxidoreductase complex subunit C</fullName>
        <ecNumber evidence="8">7.-.-.-</ecNumber>
    </recommendedName>
    <alternativeName>
        <fullName evidence="8">Rnf electron transport complex subunit C</fullName>
    </alternativeName>
</protein>
<evidence type="ECO:0000256" key="4">
    <source>
        <dbReference type="ARBA" id="ARBA00022737"/>
    </source>
</evidence>
<dbReference type="Gene3D" id="3.40.50.11540">
    <property type="entry name" value="NADH-ubiquinone oxidoreductase 51kDa subunit"/>
    <property type="match status" value="1"/>
</dbReference>
<dbReference type="InterPro" id="IPR037225">
    <property type="entry name" value="Nuo51_FMN-bd_sf"/>
</dbReference>
<dbReference type="PATRIC" id="fig|1048808.3.peg.72"/>
<dbReference type="Pfam" id="PF10531">
    <property type="entry name" value="SLBB"/>
    <property type="match status" value="1"/>
</dbReference>
<keyword evidence="4 8" id="KW-0677">Repeat</keyword>
<evidence type="ECO:0000256" key="3">
    <source>
        <dbReference type="ARBA" id="ARBA00022723"/>
    </source>
</evidence>
<comment type="subunit">
    <text evidence="8">The complex is composed of six subunits: RnfA, RnfB, RnfC, RnfD, RnfE and RnfG.</text>
</comment>
<name>G2D948_9GAMM</name>
<dbReference type="InterPro" id="IPR019554">
    <property type="entry name" value="Soluble_ligand-bd"/>
</dbReference>
<dbReference type="PROSITE" id="PS00198">
    <property type="entry name" value="4FE4S_FER_1"/>
    <property type="match status" value="1"/>
</dbReference>
<feature type="binding site" evidence="8">
    <location>
        <position position="446"/>
    </location>
    <ligand>
        <name>[4Fe-4S] cluster</name>
        <dbReference type="ChEBI" id="CHEBI:49883"/>
        <label>2</label>
    </ligand>
</feature>